<gene>
    <name evidence="1" type="ORF">PFY00_09735</name>
</gene>
<sequence>MTNYQMKKIRTLGKRYARATAMAHTEALNILAMQFGFAHWKALTDAVKEDWQPSDEALAQVEEFVREAGAKTDASNDASHFHEPEPENGELCGHQFQIGSSLGDVFVSGNGWDLLIPEAPFKAPIVEIDERYAETSPVKDPSFLAKLIELAQERSKRIRAQMAVDWPRRSTKADLDGVARHPLRGGEASTWYCHSCDAQIAGSQLAENYWHCPNCGTHPLNIHVEPFDDQLPGKPVQTPDTAQREKPEVRIVEPRLTLHLNEETVSTLIRCALLEDAASVNERLGAMRAEISLLDGEEVWITFDEMWPEDKEPTSALAVAKKLGLEVEQEVSFSTGPFAWSDLGHMTSDTADFTEALLKAYESRGVIKR</sequence>
<comment type="caution">
    <text evidence="1">The sequence shown here is derived from an EMBL/GenBank/DDBJ whole genome shotgun (WGS) entry which is preliminary data.</text>
</comment>
<name>A0ABT4XST7_9RHOB</name>
<reference evidence="1 2" key="1">
    <citation type="submission" date="2023-01" db="EMBL/GenBank/DDBJ databases">
        <title>Thalassococcus onchidii sp. nov., isolated from a marine invertebrate from the South China Sea.</title>
        <authorList>
            <person name="Xu S."/>
            <person name="Liu Z."/>
            <person name="Xu Y."/>
        </authorList>
    </citation>
    <scope>NUCLEOTIDE SEQUENCE [LARGE SCALE GENOMIC DNA]</scope>
    <source>
        <strain evidence="1 2">KCTC 32084</strain>
    </source>
</reference>
<protein>
    <submittedName>
        <fullName evidence="1">Uncharacterized protein</fullName>
    </submittedName>
</protein>
<dbReference type="EMBL" id="JAQIOY010000003">
    <property type="protein sequence ID" value="MDA7425006.1"/>
    <property type="molecule type" value="Genomic_DNA"/>
</dbReference>
<dbReference type="RefSeq" id="WP_271432364.1">
    <property type="nucleotide sequence ID" value="NZ_JAQIOY010000003.1"/>
</dbReference>
<dbReference type="Proteomes" id="UP001210720">
    <property type="component" value="Unassembled WGS sequence"/>
</dbReference>
<keyword evidence="2" id="KW-1185">Reference proteome</keyword>
<proteinExistence type="predicted"/>
<accession>A0ABT4XST7</accession>
<evidence type="ECO:0000313" key="2">
    <source>
        <dbReference type="Proteomes" id="UP001210720"/>
    </source>
</evidence>
<evidence type="ECO:0000313" key="1">
    <source>
        <dbReference type="EMBL" id="MDA7425006.1"/>
    </source>
</evidence>
<organism evidence="1 2">
    <name type="scientific">Thalassococcus lentus</name>
    <dbReference type="NCBI Taxonomy" id="1210524"/>
    <lineage>
        <taxon>Bacteria</taxon>
        <taxon>Pseudomonadati</taxon>
        <taxon>Pseudomonadota</taxon>
        <taxon>Alphaproteobacteria</taxon>
        <taxon>Rhodobacterales</taxon>
        <taxon>Roseobacteraceae</taxon>
        <taxon>Thalassococcus</taxon>
    </lineage>
</organism>